<dbReference type="PRINTS" id="PR00412">
    <property type="entry name" value="EPOXHYDRLASE"/>
</dbReference>
<organism evidence="3 4">
    <name type="scientific">Rhodopseudomonas palustris</name>
    <dbReference type="NCBI Taxonomy" id="1076"/>
    <lineage>
        <taxon>Bacteria</taxon>
        <taxon>Pseudomonadati</taxon>
        <taxon>Pseudomonadota</taxon>
        <taxon>Alphaproteobacteria</taxon>
        <taxon>Hyphomicrobiales</taxon>
        <taxon>Nitrobacteraceae</taxon>
        <taxon>Rhodopseudomonas</taxon>
    </lineage>
</organism>
<evidence type="ECO:0000313" key="3">
    <source>
        <dbReference type="EMBL" id="RJF69496.1"/>
    </source>
</evidence>
<name>A0A418V108_RHOPL</name>
<dbReference type="SUPFAM" id="SSF53474">
    <property type="entry name" value="alpha/beta-Hydrolases"/>
    <property type="match status" value="1"/>
</dbReference>
<dbReference type="InterPro" id="IPR000073">
    <property type="entry name" value="AB_hydrolase_1"/>
</dbReference>
<dbReference type="GO" id="GO:0016787">
    <property type="term" value="F:hydrolase activity"/>
    <property type="evidence" value="ECO:0007669"/>
    <property type="project" value="UniProtKB-KW"/>
</dbReference>
<dbReference type="AlphaFoldDB" id="A0A418V108"/>
<dbReference type="Proteomes" id="UP000285523">
    <property type="component" value="Unassembled WGS sequence"/>
</dbReference>
<dbReference type="InterPro" id="IPR000639">
    <property type="entry name" value="Epox_hydrolase-like"/>
</dbReference>
<gene>
    <name evidence="3" type="ORF">D4Q52_20265</name>
</gene>
<sequence length="287" mass="31741">MSEPRHATIRANGIRQFYREAGSGPPVVLLHGFPETSYAWRFQLPVLAKQYRVIAPDLRGYGDTDKPTGGYDKRTMASDIVALAQALGIGKFALIGHDRGARVATRLTKDHPDLVDRLVVMDNVPTRIVARDMNARIARQYWFFLFHQVADLPEALIAGREEIWLRHFFTDWCHDPKSITEDAIAAYVKAFAAEGGVRGALSDYGAGADDIAQDLADAGIKIACPTLSLWGADFGAVGKLFDMEAVWREMASDLRAAAIPQCGHLPHEEQPEIVTNLLIEFLQGWKG</sequence>
<dbReference type="PRINTS" id="PR00111">
    <property type="entry name" value="ABHYDROLASE"/>
</dbReference>
<reference evidence="3 4" key="1">
    <citation type="submission" date="2018-09" db="EMBL/GenBank/DDBJ databases">
        <title>Draft genome sequence of Rhodopseudomonas palustris 2.1.18.</title>
        <authorList>
            <person name="Robertson S.L."/>
            <person name="Meyer T.E."/>
            <person name="Kyndt J.A."/>
        </authorList>
    </citation>
    <scope>NUCLEOTIDE SEQUENCE [LARGE SCALE GENOMIC DNA]</scope>
    <source>
        <strain evidence="3 4">2.1.18</strain>
    </source>
</reference>
<feature type="domain" description="AB hydrolase-1" evidence="2">
    <location>
        <begin position="25"/>
        <end position="270"/>
    </location>
</feature>
<dbReference type="PANTHER" id="PTHR43329">
    <property type="entry name" value="EPOXIDE HYDROLASE"/>
    <property type="match status" value="1"/>
</dbReference>
<dbReference type="Pfam" id="PF00561">
    <property type="entry name" value="Abhydrolase_1"/>
    <property type="match status" value="1"/>
</dbReference>
<dbReference type="EMBL" id="QYYD01000023">
    <property type="protein sequence ID" value="RJF69496.1"/>
    <property type="molecule type" value="Genomic_DNA"/>
</dbReference>
<evidence type="ECO:0000259" key="2">
    <source>
        <dbReference type="Pfam" id="PF00561"/>
    </source>
</evidence>
<evidence type="ECO:0000256" key="1">
    <source>
        <dbReference type="ARBA" id="ARBA00022801"/>
    </source>
</evidence>
<dbReference type="RefSeq" id="WP_119858382.1">
    <property type="nucleotide sequence ID" value="NZ_QYYD01000023.1"/>
</dbReference>
<dbReference type="Gene3D" id="3.40.50.1820">
    <property type="entry name" value="alpha/beta hydrolase"/>
    <property type="match status" value="1"/>
</dbReference>
<accession>A0A418V108</accession>
<dbReference type="InterPro" id="IPR029058">
    <property type="entry name" value="AB_hydrolase_fold"/>
</dbReference>
<comment type="caution">
    <text evidence="3">The sequence shown here is derived from an EMBL/GenBank/DDBJ whole genome shotgun (WGS) entry which is preliminary data.</text>
</comment>
<proteinExistence type="predicted"/>
<protein>
    <submittedName>
        <fullName evidence="3">Alpha/beta hydrolase</fullName>
    </submittedName>
</protein>
<dbReference type="OrthoDB" id="9812774at2"/>
<keyword evidence="1 3" id="KW-0378">Hydrolase</keyword>
<evidence type="ECO:0000313" key="4">
    <source>
        <dbReference type="Proteomes" id="UP000285523"/>
    </source>
</evidence>